<dbReference type="InterPro" id="IPR001633">
    <property type="entry name" value="EAL_dom"/>
</dbReference>
<evidence type="ECO:0000313" key="4">
    <source>
        <dbReference type="EMBL" id="SEK85870.1"/>
    </source>
</evidence>
<dbReference type="SMART" id="SM00052">
    <property type="entry name" value="EAL"/>
    <property type="match status" value="1"/>
</dbReference>
<feature type="transmembrane region" description="Helical" evidence="1">
    <location>
        <begin position="133"/>
        <end position="152"/>
    </location>
</feature>
<dbReference type="PROSITE" id="PS50887">
    <property type="entry name" value="GGDEF"/>
    <property type="match status" value="1"/>
</dbReference>
<reference evidence="5" key="1">
    <citation type="submission" date="2016-10" db="EMBL/GenBank/DDBJ databases">
        <authorList>
            <person name="Varghese N."/>
            <person name="Submissions S."/>
        </authorList>
    </citation>
    <scope>NUCLEOTIDE SEQUENCE [LARGE SCALE GENOMIC DNA]</scope>
    <source>
        <strain evidence="5">DSM 19183</strain>
    </source>
</reference>
<keyword evidence="1" id="KW-1133">Transmembrane helix</keyword>
<evidence type="ECO:0000259" key="2">
    <source>
        <dbReference type="PROSITE" id="PS50883"/>
    </source>
</evidence>
<feature type="transmembrane region" description="Helical" evidence="1">
    <location>
        <begin position="164"/>
        <end position="191"/>
    </location>
</feature>
<accession>A0A1H7KH81</accession>
<dbReference type="EMBL" id="FNZU01000007">
    <property type="protein sequence ID" value="SEK85870.1"/>
    <property type="molecule type" value="Genomic_DNA"/>
</dbReference>
<feature type="transmembrane region" description="Helical" evidence="1">
    <location>
        <begin position="67"/>
        <end position="88"/>
    </location>
</feature>
<feature type="domain" description="GGDEF" evidence="3">
    <location>
        <begin position="356"/>
        <end position="488"/>
    </location>
</feature>
<dbReference type="Pfam" id="PF00990">
    <property type="entry name" value="GGDEF"/>
    <property type="match status" value="1"/>
</dbReference>
<feature type="domain" description="EAL" evidence="2">
    <location>
        <begin position="497"/>
        <end position="749"/>
    </location>
</feature>
<dbReference type="PANTHER" id="PTHR44757">
    <property type="entry name" value="DIGUANYLATE CYCLASE DGCP"/>
    <property type="match status" value="1"/>
</dbReference>
<organism evidence="4 5">
    <name type="scientific">Alkalibacterium pelagium</name>
    <dbReference type="NCBI Taxonomy" id="426702"/>
    <lineage>
        <taxon>Bacteria</taxon>
        <taxon>Bacillati</taxon>
        <taxon>Bacillota</taxon>
        <taxon>Bacilli</taxon>
        <taxon>Lactobacillales</taxon>
        <taxon>Carnobacteriaceae</taxon>
        <taxon>Alkalibacterium</taxon>
    </lineage>
</organism>
<dbReference type="AlphaFoldDB" id="A0A1H7KH81"/>
<sequence length="759" mass="87506">MTWARRNRPILFFIFLNMSILAGWRFFFRENTWVAGLGITILQTLALIFNFYYLYQASKKEVTRFKYFWRLLSVGTLIYLSGNITWLFPQIMSGQPVNSAIEFTLWLIAYVVYLAALIYRVWASDRASFKQYYHFNIAVFMVMLSSVIAYYLVDSAWDYTNNSIVMTLVTLAYPLINLSSFFMIAILYYLVQKNRENNKILFLIAGFSFTISADYVYTYLEMNGSYYPGSAPDYLWLFGLWLIGLSAYYVKKENEQQLFNISKPVKHADMMMPYIVTLILIGLVIDSYNWQLNALSLGALVIIVMIIGRQVYVLRQNDELIEEYSYLAHHDSLTGLKNRVSFKKELDAEMAVRKDNEIALLMIDLDRFKIVNDTLGHQVGDLLLKKIANRLLQIMEQGMQVFRLGGDEFAVIISRPKDDVCERIANKILLILQDPFSVDGHDITLTTSIGVSMYPENGKTYEELFRFADTAMYLAKDKGKNGFEFFNEQLNQIMSRRMTIENGLQNGLREGQFSLHYQPKVDLKTRQIIGMEALLRWNHPELGEISPVEFIPVAEETGHIIAIGEWVIREACRQNKRWQRKGLPFLPVAVNVSVKQFQNGKLLSYIKRVLHETGMESRYLELEVTESIMQDIHQSSPVLHDLREMKISISIDDFGTGYSSLHIIQKLPVDTIKLDKSFIAEMEEPSQLAFVKSLIALGESLDLAVVAEGVETESQVNKLLDSRCRIGQGYLFSRPVPVDAFEEMMKDTLINREIRKLGT</sequence>
<feature type="transmembrane region" description="Helical" evidence="1">
    <location>
        <begin position="100"/>
        <end position="121"/>
    </location>
</feature>
<gene>
    <name evidence="4" type="ORF">SAMN04488099_107117</name>
</gene>
<feature type="transmembrane region" description="Helical" evidence="1">
    <location>
        <begin position="271"/>
        <end position="288"/>
    </location>
</feature>
<evidence type="ECO:0000313" key="5">
    <source>
        <dbReference type="Proteomes" id="UP000199081"/>
    </source>
</evidence>
<dbReference type="PANTHER" id="PTHR44757:SF2">
    <property type="entry name" value="BIOFILM ARCHITECTURE MAINTENANCE PROTEIN MBAA"/>
    <property type="match status" value="1"/>
</dbReference>
<dbReference type="InterPro" id="IPR000160">
    <property type="entry name" value="GGDEF_dom"/>
</dbReference>
<protein>
    <submittedName>
        <fullName evidence="4">Diguanylate cyclase (GGDEF) domain-containing protein</fullName>
    </submittedName>
</protein>
<dbReference type="PROSITE" id="PS50883">
    <property type="entry name" value="EAL"/>
    <property type="match status" value="1"/>
</dbReference>
<keyword evidence="1" id="KW-0472">Membrane</keyword>
<feature type="transmembrane region" description="Helical" evidence="1">
    <location>
        <begin position="200"/>
        <end position="219"/>
    </location>
</feature>
<dbReference type="CDD" id="cd01948">
    <property type="entry name" value="EAL"/>
    <property type="match status" value="1"/>
</dbReference>
<dbReference type="SUPFAM" id="SSF141868">
    <property type="entry name" value="EAL domain-like"/>
    <property type="match status" value="1"/>
</dbReference>
<dbReference type="OrthoDB" id="2624050at2"/>
<dbReference type="InterPro" id="IPR043128">
    <property type="entry name" value="Rev_trsase/Diguanyl_cyclase"/>
</dbReference>
<feature type="transmembrane region" description="Helical" evidence="1">
    <location>
        <begin position="234"/>
        <end position="250"/>
    </location>
</feature>
<evidence type="ECO:0000256" key="1">
    <source>
        <dbReference type="SAM" id="Phobius"/>
    </source>
</evidence>
<dbReference type="RefSeq" id="WP_091480845.1">
    <property type="nucleotide sequence ID" value="NZ_FNZU01000007.1"/>
</dbReference>
<dbReference type="InterPro" id="IPR035919">
    <property type="entry name" value="EAL_sf"/>
</dbReference>
<dbReference type="NCBIfam" id="TIGR00254">
    <property type="entry name" value="GGDEF"/>
    <property type="match status" value="1"/>
</dbReference>
<evidence type="ECO:0000259" key="3">
    <source>
        <dbReference type="PROSITE" id="PS50887"/>
    </source>
</evidence>
<dbReference type="Pfam" id="PF00563">
    <property type="entry name" value="EAL"/>
    <property type="match status" value="1"/>
</dbReference>
<dbReference type="InterPro" id="IPR052155">
    <property type="entry name" value="Biofilm_reg_signaling"/>
</dbReference>
<proteinExistence type="predicted"/>
<dbReference type="InterPro" id="IPR029787">
    <property type="entry name" value="Nucleotide_cyclase"/>
</dbReference>
<keyword evidence="5" id="KW-1185">Reference proteome</keyword>
<dbReference type="Proteomes" id="UP000199081">
    <property type="component" value="Unassembled WGS sequence"/>
</dbReference>
<keyword evidence="1" id="KW-0812">Transmembrane</keyword>
<feature type="transmembrane region" description="Helical" evidence="1">
    <location>
        <begin position="9"/>
        <end position="27"/>
    </location>
</feature>
<feature type="transmembrane region" description="Helical" evidence="1">
    <location>
        <begin position="33"/>
        <end position="55"/>
    </location>
</feature>
<dbReference type="CDD" id="cd01949">
    <property type="entry name" value="GGDEF"/>
    <property type="match status" value="1"/>
</dbReference>
<dbReference type="SUPFAM" id="SSF55073">
    <property type="entry name" value="Nucleotide cyclase"/>
    <property type="match status" value="1"/>
</dbReference>
<dbReference type="Gene3D" id="3.20.20.450">
    <property type="entry name" value="EAL domain"/>
    <property type="match status" value="1"/>
</dbReference>
<dbReference type="SMART" id="SM00267">
    <property type="entry name" value="GGDEF"/>
    <property type="match status" value="1"/>
</dbReference>
<dbReference type="Gene3D" id="3.30.70.270">
    <property type="match status" value="1"/>
</dbReference>
<dbReference type="STRING" id="426702.SAMN04488099_107117"/>
<name>A0A1H7KH81_9LACT</name>